<feature type="non-terminal residue" evidence="2">
    <location>
        <position position="1"/>
    </location>
</feature>
<protein>
    <submittedName>
        <fullName evidence="2">Uncharacterized protein</fullName>
    </submittedName>
</protein>
<feature type="compositionally biased region" description="Basic and acidic residues" evidence="1">
    <location>
        <begin position="39"/>
        <end position="52"/>
    </location>
</feature>
<dbReference type="AlphaFoldDB" id="A0A9W7KRT9"/>
<dbReference type="EMBL" id="BRXZ01000313">
    <property type="protein sequence ID" value="GMI09377.1"/>
    <property type="molecule type" value="Genomic_DNA"/>
</dbReference>
<feature type="non-terminal residue" evidence="2">
    <location>
        <position position="76"/>
    </location>
</feature>
<evidence type="ECO:0000256" key="1">
    <source>
        <dbReference type="SAM" id="MobiDB-lite"/>
    </source>
</evidence>
<gene>
    <name evidence="2" type="ORF">TrRE_jg22</name>
</gene>
<evidence type="ECO:0000313" key="2">
    <source>
        <dbReference type="EMBL" id="GMI09377.1"/>
    </source>
</evidence>
<reference evidence="2" key="1">
    <citation type="submission" date="2022-07" db="EMBL/GenBank/DDBJ databases">
        <title>Genome analysis of Parmales, a sister group of diatoms, reveals the evolutionary specialization of diatoms from phago-mixotrophs to photoautotrophs.</title>
        <authorList>
            <person name="Ban H."/>
            <person name="Sato S."/>
            <person name="Yoshikawa S."/>
            <person name="Kazumasa Y."/>
            <person name="Nakamura Y."/>
            <person name="Ichinomiya M."/>
            <person name="Saitoh K."/>
            <person name="Sato N."/>
            <person name="Blanc-Mathieu R."/>
            <person name="Endo H."/>
            <person name="Kuwata A."/>
            <person name="Ogata H."/>
        </authorList>
    </citation>
    <scope>NUCLEOTIDE SEQUENCE</scope>
</reference>
<dbReference type="Proteomes" id="UP001165082">
    <property type="component" value="Unassembled WGS sequence"/>
</dbReference>
<evidence type="ECO:0000313" key="3">
    <source>
        <dbReference type="Proteomes" id="UP001165082"/>
    </source>
</evidence>
<organism evidence="2 3">
    <name type="scientific">Triparma retinervis</name>
    <dbReference type="NCBI Taxonomy" id="2557542"/>
    <lineage>
        <taxon>Eukaryota</taxon>
        <taxon>Sar</taxon>
        <taxon>Stramenopiles</taxon>
        <taxon>Ochrophyta</taxon>
        <taxon>Bolidophyceae</taxon>
        <taxon>Parmales</taxon>
        <taxon>Triparmaceae</taxon>
        <taxon>Triparma</taxon>
    </lineage>
</organism>
<keyword evidence="3" id="KW-1185">Reference proteome</keyword>
<proteinExistence type="predicted"/>
<accession>A0A9W7KRT9</accession>
<comment type="caution">
    <text evidence="2">The sequence shown here is derived from an EMBL/GenBank/DDBJ whole genome shotgun (WGS) entry which is preliminary data.</text>
</comment>
<sequence length="76" mass="8858">RYDGAEHPVSICAADHNAMVTQIEEEEGNRRGERHGRFKAGEEGEQVRRAKENARRRVREGFECEDPHKEIVEERL</sequence>
<feature type="region of interest" description="Disordered" evidence="1">
    <location>
        <begin position="25"/>
        <end position="52"/>
    </location>
</feature>
<name>A0A9W7KRT9_9STRA</name>